<dbReference type="CDD" id="cd20525">
    <property type="entry name" value="CYCLIN_CCNH_rpt2"/>
    <property type="match status" value="1"/>
</dbReference>
<evidence type="ECO:0000259" key="4">
    <source>
        <dbReference type="SMART" id="SM00385"/>
    </source>
</evidence>
<keyword evidence="6" id="KW-1185">Reference proteome</keyword>
<dbReference type="RefSeq" id="XP_017993378.1">
    <property type="nucleotide sequence ID" value="XM_018136862.1"/>
</dbReference>
<evidence type="ECO:0000313" key="6">
    <source>
        <dbReference type="Proteomes" id="UP000037751"/>
    </source>
</evidence>
<dbReference type="InterPro" id="IPR013763">
    <property type="entry name" value="Cyclin-like_dom"/>
</dbReference>
<dbReference type="GeneID" id="28728737"/>
<comment type="similarity">
    <text evidence="2">Belongs to the cyclin family.</text>
</comment>
<dbReference type="EMBL" id="LGAV01000002">
    <property type="protein sequence ID" value="KOS15746.1"/>
    <property type="molecule type" value="Genomic_DNA"/>
</dbReference>
<dbReference type="STRING" id="77020.A0A0M8MMY8"/>
<dbReference type="InterPro" id="IPR036915">
    <property type="entry name" value="Cyclin-like_sf"/>
</dbReference>
<dbReference type="InterPro" id="IPR031658">
    <property type="entry name" value="Cyclin_C_2"/>
</dbReference>
<feature type="domain" description="Cyclin-like" evidence="4">
    <location>
        <begin position="94"/>
        <end position="196"/>
    </location>
</feature>
<keyword evidence="1 2" id="KW-0195">Cyclin</keyword>
<comment type="caution">
    <text evidence="5">The sequence shown here is derived from an EMBL/GenBank/DDBJ whole genome shotgun (WGS) entry which is preliminary data.</text>
</comment>
<dbReference type="GO" id="GO:0006357">
    <property type="term" value="P:regulation of transcription by RNA polymerase II"/>
    <property type="evidence" value="ECO:0007669"/>
    <property type="project" value="InterPro"/>
</dbReference>
<dbReference type="SMART" id="SM00385">
    <property type="entry name" value="CYCLIN"/>
    <property type="match status" value="1"/>
</dbReference>
<gene>
    <name evidence="5" type="ORF">Malapachy_2371</name>
</gene>
<dbReference type="Pfam" id="PF00134">
    <property type="entry name" value="Cyclin_N"/>
    <property type="match status" value="1"/>
</dbReference>
<dbReference type="PANTHER" id="PTHR10026">
    <property type="entry name" value="CYCLIN"/>
    <property type="match status" value="1"/>
</dbReference>
<dbReference type="Proteomes" id="UP000037751">
    <property type="component" value="Unassembled WGS sequence"/>
</dbReference>
<dbReference type="CDD" id="cd20524">
    <property type="entry name" value="CYCLIN_CCNH_rpt1"/>
    <property type="match status" value="1"/>
</dbReference>
<feature type="region of interest" description="Disordered" evidence="3">
    <location>
        <begin position="1"/>
        <end position="30"/>
    </location>
</feature>
<accession>A0A0M8MMY8</accession>
<evidence type="ECO:0000256" key="3">
    <source>
        <dbReference type="SAM" id="MobiDB-lite"/>
    </source>
</evidence>
<dbReference type="SUPFAM" id="SSF47954">
    <property type="entry name" value="Cyclin-like"/>
    <property type="match status" value="2"/>
</dbReference>
<dbReference type="InterPro" id="IPR043198">
    <property type="entry name" value="Cyclin/Ssn8"/>
</dbReference>
<dbReference type="GO" id="GO:0016538">
    <property type="term" value="F:cyclin-dependent protein serine/threonine kinase regulator activity"/>
    <property type="evidence" value="ECO:0007669"/>
    <property type="project" value="InterPro"/>
</dbReference>
<organism evidence="5 6">
    <name type="scientific">Malassezia pachydermatis</name>
    <dbReference type="NCBI Taxonomy" id="77020"/>
    <lineage>
        <taxon>Eukaryota</taxon>
        <taxon>Fungi</taxon>
        <taxon>Dikarya</taxon>
        <taxon>Basidiomycota</taxon>
        <taxon>Ustilaginomycotina</taxon>
        <taxon>Malasseziomycetes</taxon>
        <taxon>Malasseziales</taxon>
        <taxon>Malasseziaceae</taxon>
        <taxon>Malassezia</taxon>
    </lineage>
</organism>
<sequence length="436" mass="48258">MTDATWTVHTAPHPKIDKLSEPTEVTPPAYGPKPSYLESSQARHWMFSARELQRQKQEAHDHAASLLRSATDAEASVEPLSAEEEVAIIRFYLLRIGKIVKAFGLPSLIEATAMTLMKRFYLRNSCMQFHPKLIMLTSIYLAAKAENYPIPLSHFCAQINKSAGAAPTESKPSAARGDVTESILSELEYGMVLSLDFEVAVHGAHRALYGFILDLQTVEPSLTRDDLMVFAGTAQGYIHMSRLTDAEFHYAPSQIAIAACYMATASRPQGEPLSGKTLVLKWIDAKASMGATLHMKQRHERSTWQQKRQDIYTKGKKVSAFAPASEATAETGSSSEEHSVDYIKENGLGIEKDTLLSIVGSIVELIRSVMAPQQKPEEAPRPALDMERVKSIDLKLRATLLQFDKLHTESSRKRSAGEESGPTKRARLDTQDSDSE</sequence>
<dbReference type="InterPro" id="IPR006671">
    <property type="entry name" value="Cyclin_N"/>
</dbReference>
<name>A0A0M8MMY8_9BASI</name>
<dbReference type="VEuPathDB" id="FungiDB:Malapachy_2371"/>
<dbReference type="AlphaFoldDB" id="A0A0M8MMY8"/>
<feature type="region of interest" description="Disordered" evidence="3">
    <location>
        <begin position="407"/>
        <end position="436"/>
    </location>
</feature>
<evidence type="ECO:0000313" key="5">
    <source>
        <dbReference type="EMBL" id="KOS15746.1"/>
    </source>
</evidence>
<dbReference type="OrthoDB" id="340962at2759"/>
<protein>
    <submittedName>
        <fullName evidence="5">Cyclin-like protein</fullName>
    </submittedName>
</protein>
<evidence type="ECO:0000256" key="2">
    <source>
        <dbReference type="RuleBase" id="RU000383"/>
    </source>
</evidence>
<evidence type="ECO:0000256" key="1">
    <source>
        <dbReference type="ARBA" id="ARBA00023127"/>
    </source>
</evidence>
<dbReference type="Pfam" id="PF16899">
    <property type="entry name" value="Cyclin_C_2"/>
    <property type="match status" value="1"/>
</dbReference>
<feature type="compositionally biased region" description="Basic and acidic residues" evidence="3">
    <location>
        <begin position="407"/>
        <end position="417"/>
    </location>
</feature>
<reference evidence="5 6" key="1">
    <citation type="submission" date="2015-07" db="EMBL/GenBank/DDBJ databases">
        <title>Draft Genome Sequence of Malassezia furfur CBS1878 and Malassezia pachydermatis CBS1879.</title>
        <authorList>
            <person name="Triana S."/>
            <person name="Ohm R."/>
            <person name="Gonzalez A."/>
            <person name="DeCock H."/>
            <person name="Restrepo S."/>
            <person name="Celis A."/>
        </authorList>
    </citation>
    <scope>NUCLEOTIDE SEQUENCE [LARGE SCALE GENOMIC DNA]</scope>
    <source>
        <strain evidence="5 6">CBS 1879</strain>
    </source>
</reference>
<proteinExistence type="inferred from homology"/>
<dbReference type="Gene3D" id="1.10.472.10">
    <property type="entry name" value="Cyclin-like"/>
    <property type="match status" value="2"/>
</dbReference>